<dbReference type="SMART" id="SM00028">
    <property type="entry name" value="TPR"/>
    <property type="match status" value="2"/>
</dbReference>
<dbReference type="Gene3D" id="1.25.40.10">
    <property type="entry name" value="Tetratricopeptide repeat domain"/>
    <property type="match status" value="1"/>
</dbReference>
<evidence type="ECO:0000256" key="1">
    <source>
        <dbReference type="PROSITE-ProRule" id="PRU00339"/>
    </source>
</evidence>
<dbReference type="EMBL" id="CP001574">
    <property type="protein sequence ID" value="ACO68540.1"/>
    <property type="molecule type" value="Genomic_DNA"/>
</dbReference>
<dbReference type="PANTHER" id="PTHR47329:SF1">
    <property type="entry name" value="OS05G0129900 PROTEIN"/>
    <property type="match status" value="1"/>
</dbReference>
<evidence type="ECO:0000313" key="3">
    <source>
        <dbReference type="EMBL" id="ACO68540.1"/>
    </source>
</evidence>
<sequence length="217" mass="24516">MQAVVVQGQLRKNILGANEMLRAVNDWTEEVKVEDDALLREGCVVLGSNQGERSRAVGERPPGKLRDSTSPQHVPGEDANAIFVNGNLIRPVRNKQSRCHLASARQSQRSACLQTSETFTDRALRSVKSGDWVDAEVNCNEALELNRRCMKAYKLRGMCRRQLGILPRSMSDFERALRLEPKCYSLARERDNCRSELEKTENVLPSVLRIVAVRNLR</sequence>
<organism evidence="3 4">
    <name type="scientific">Micromonas commoda (strain RCC299 / NOUM17 / CCMP2709)</name>
    <name type="common">Picoplanktonic green alga</name>
    <dbReference type="NCBI Taxonomy" id="296587"/>
    <lineage>
        <taxon>Eukaryota</taxon>
        <taxon>Viridiplantae</taxon>
        <taxon>Chlorophyta</taxon>
        <taxon>Mamiellophyceae</taxon>
        <taxon>Mamiellales</taxon>
        <taxon>Mamiellaceae</taxon>
        <taxon>Micromonas</taxon>
    </lineage>
</organism>
<dbReference type="GeneID" id="8250597"/>
<dbReference type="AlphaFoldDB" id="C1FEC1"/>
<reference evidence="3 4" key="1">
    <citation type="journal article" date="2009" name="Science">
        <title>Green evolution and dynamic adaptations revealed by genomes of the marine picoeukaryotes Micromonas.</title>
        <authorList>
            <person name="Worden A.Z."/>
            <person name="Lee J.H."/>
            <person name="Mock T."/>
            <person name="Rouze P."/>
            <person name="Simmons M.P."/>
            <person name="Aerts A.L."/>
            <person name="Allen A.E."/>
            <person name="Cuvelier M.L."/>
            <person name="Derelle E."/>
            <person name="Everett M.V."/>
            <person name="Foulon E."/>
            <person name="Grimwood J."/>
            <person name="Gundlach H."/>
            <person name="Henrissat B."/>
            <person name="Napoli C."/>
            <person name="McDonald S.M."/>
            <person name="Parker M.S."/>
            <person name="Rombauts S."/>
            <person name="Salamov A."/>
            <person name="Von Dassow P."/>
            <person name="Badger J.H."/>
            <person name="Coutinho P.M."/>
            <person name="Demir E."/>
            <person name="Dubchak I."/>
            <person name="Gentemann C."/>
            <person name="Eikrem W."/>
            <person name="Gready J.E."/>
            <person name="John U."/>
            <person name="Lanier W."/>
            <person name="Lindquist E.A."/>
            <person name="Lucas S."/>
            <person name="Mayer K.F."/>
            <person name="Moreau H."/>
            <person name="Not F."/>
            <person name="Otillar R."/>
            <person name="Panaud O."/>
            <person name="Pangilinan J."/>
            <person name="Paulsen I."/>
            <person name="Piegu B."/>
            <person name="Poliakov A."/>
            <person name="Robbens S."/>
            <person name="Schmutz J."/>
            <person name="Toulza E."/>
            <person name="Wyss T."/>
            <person name="Zelensky A."/>
            <person name="Zhou K."/>
            <person name="Armbrust E.V."/>
            <person name="Bhattacharya D."/>
            <person name="Goodenough U.W."/>
            <person name="Van de Peer Y."/>
            <person name="Grigoriev I.V."/>
        </authorList>
    </citation>
    <scope>NUCLEOTIDE SEQUENCE [LARGE SCALE GENOMIC DNA]</scope>
    <source>
        <strain evidence="4">RCC299 / NOUM17</strain>
    </source>
</reference>
<evidence type="ECO:0000313" key="4">
    <source>
        <dbReference type="Proteomes" id="UP000002009"/>
    </source>
</evidence>
<name>C1FEC1_MICCC</name>
<dbReference type="RefSeq" id="XP_002507282.1">
    <property type="nucleotide sequence ID" value="XM_002507236.1"/>
</dbReference>
<dbReference type="InterPro" id="IPR019734">
    <property type="entry name" value="TPR_rpt"/>
</dbReference>
<dbReference type="OrthoDB" id="245563at2759"/>
<feature type="compositionally biased region" description="Basic and acidic residues" evidence="2">
    <location>
        <begin position="52"/>
        <end position="67"/>
    </location>
</feature>
<evidence type="ECO:0000256" key="2">
    <source>
        <dbReference type="SAM" id="MobiDB-lite"/>
    </source>
</evidence>
<keyword evidence="4" id="KW-1185">Reference proteome</keyword>
<protein>
    <submittedName>
        <fullName evidence="3">Uncharacterized protein</fullName>
    </submittedName>
</protein>
<feature type="repeat" description="TPR" evidence="1">
    <location>
        <begin position="150"/>
        <end position="183"/>
    </location>
</feature>
<keyword evidence="1" id="KW-0802">TPR repeat</keyword>
<dbReference type="Proteomes" id="UP000002009">
    <property type="component" value="Chromosome 1"/>
</dbReference>
<dbReference type="KEGG" id="mis:MICPUN_51745"/>
<dbReference type="STRING" id="296587.C1FEC1"/>
<accession>C1FEC1</accession>
<dbReference type="PROSITE" id="PS50005">
    <property type="entry name" value="TPR"/>
    <property type="match status" value="1"/>
</dbReference>
<dbReference type="SUPFAM" id="SSF48452">
    <property type="entry name" value="TPR-like"/>
    <property type="match status" value="1"/>
</dbReference>
<dbReference type="InParanoid" id="C1FEC1"/>
<gene>
    <name evidence="3" type="ORF">MICPUN_51745</name>
</gene>
<proteinExistence type="predicted"/>
<feature type="region of interest" description="Disordered" evidence="2">
    <location>
        <begin position="50"/>
        <end position="76"/>
    </location>
</feature>
<dbReference type="PANTHER" id="PTHR47329">
    <property type="entry name" value="OS05G0129900 PROTEIN"/>
    <property type="match status" value="1"/>
</dbReference>
<dbReference type="InterPro" id="IPR011990">
    <property type="entry name" value="TPR-like_helical_dom_sf"/>
</dbReference>